<keyword evidence="3" id="KW-1185">Reference proteome</keyword>
<dbReference type="AlphaFoldDB" id="R4YSU9"/>
<feature type="signal peptide" evidence="1">
    <location>
        <begin position="1"/>
        <end position="23"/>
    </location>
</feature>
<dbReference type="OrthoDB" id="197869at2"/>
<accession>R4YSU9</accession>
<dbReference type="Proteomes" id="UP000032749">
    <property type="component" value="Chromosome"/>
</dbReference>
<dbReference type="KEGG" id="oai:OLEAN_C22570"/>
<gene>
    <name evidence="2" type="ORF">OLEAN_C22570</name>
</gene>
<evidence type="ECO:0000313" key="3">
    <source>
        <dbReference type="Proteomes" id="UP000032749"/>
    </source>
</evidence>
<evidence type="ECO:0008006" key="4">
    <source>
        <dbReference type="Google" id="ProtNLM"/>
    </source>
</evidence>
<evidence type="ECO:0000313" key="2">
    <source>
        <dbReference type="EMBL" id="CCK76433.1"/>
    </source>
</evidence>
<dbReference type="HOGENOM" id="CLU_036480_0_0_6"/>
<keyword evidence="1" id="KW-0732">Signal</keyword>
<sequence>MRIVTIIRSAIAISVLATSTVHAESSDLNIYGFMSVGVGILDNDKVTIEGFEGEGNFKQDTIIALQVSKQVNDKTTATGQLVSRGTDDFKTEAAWAFVSYQATEDFTARMGRLRIPFFYYSEFLEVGYAYNWVRLPSDIYNIPFSSFDGVDFTQRFSIGSLDNSIQVNYGRLTDDLNIFDEDYKADLRNIAGISLNSTYGDWGFRLGGQRTEMTLDSQVDTAYVTAVQNATIAEAAYNANQTPATGANLQNAGATLADAQVEFNNSRRIDQGQTGAVLLSQQMGLDLDVENEFSLDGHTADFYNAAIMYDNGDYSFITEITAIEYESGLLVDNRAWLASVAKRIGSTTTHLTYSNSRDVLNSGDSGKLQKALKLQGEDKSVTLGLRYDYDVNTAIKVEAQYHDELEHQGEKGDHAMLYSFAVDVIF</sequence>
<protein>
    <recommendedName>
        <fullName evidence="4">Porin domain-containing protein</fullName>
    </recommendedName>
</protein>
<dbReference type="SUPFAM" id="SSF56935">
    <property type="entry name" value="Porins"/>
    <property type="match status" value="1"/>
</dbReference>
<dbReference type="PATRIC" id="fig|698738.3.peg.2337"/>
<dbReference type="STRING" id="698738.OLEAN_C22570"/>
<dbReference type="EMBL" id="FO203512">
    <property type="protein sequence ID" value="CCK76433.1"/>
    <property type="molecule type" value="Genomic_DNA"/>
</dbReference>
<feature type="chain" id="PRO_5004383933" description="Porin domain-containing protein" evidence="1">
    <location>
        <begin position="24"/>
        <end position="426"/>
    </location>
</feature>
<name>R4YSU9_OLEAN</name>
<evidence type="ECO:0000256" key="1">
    <source>
        <dbReference type="SAM" id="SignalP"/>
    </source>
</evidence>
<reference evidence="2 3" key="1">
    <citation type="journal article" date="2013" name="Nat. Commun.">
        <title>Genome sequence and functional genomic analysis of the oil-degrading bacterium Oleispira antarctica.</title>
        <authorList>
            <person name="Kube M."/>
            <person name="Chernikova T.N."/>
            <person name="Al-Ramahi Y."/>
            <person name="Beloqui A."/>
            <person name="Lopez-Cortez N."/>
            <person name="Guazzaroni M.E."/>
            <person name="Heipieper H.J."/>
            <person name="Klages S."/>
            <person name="Kotsyurbenko O.R."/>
            <person name="Langer I."/>
            <person name="Nechitaylo T.Y."/>
            <person name="Lunsdorf H."/>
            <person name="Fernandez M."/>
            <person name="Juarez S."/>
            <person name="Ciordia S."/>
            <person name="Singer A."/>
            <person name="Kagan O."/>
            <person name="Egorova O."/>
            <person name="Petit P.A."/>
            <person name="Stogios P."/>
            <person name="Kim Y."/>
            <person name="Tchigvintsev A."/>
            <person name="Flick R."/>
            <person name="Denaro R."/>
            <person name="Genovese M."/>
            <person name="Albar J.P."/>
            <person name="Reva O.N."/>
            <person name="Martinez-Gomariz M."/>
            <person name="Tran H."/>
            <person name="Ferrer M."/>
            <person name="Savchenko A."/>
            <person name="Yakunin A.F."/>
            <person name="Yakimov M.M."/>
            <person name="Golyshina O.V."/>
            <person name="Reinhardt R."/>
            <person name="Golyshin P.N."/>
        </authorList>
    </citation>
    <scope>NUCLEOTIDE SEQUENCE [LARGE SCALE GENOMIC DNA]</scope>
</reference>
<organism evidence="2 3">
    <name type="scientific">Oleispira antarctica RB-8</name>
    <dbReference type="NCBI Taxonomy" id="698738"/>
    <lineage>
        <taxon>Bacteria</taxon>
        <taxon>Pseudomonadati</taxon>
        <taxon>Pseudomonadota</taxon>
        <taxon>Gammaproteobacteria</taxon>
        <taxon>Oceanospirillales</taxon>
        <taxon>Oceanospirillaceae</taxon>
        <taxon>Oleispira</taxon>
    </lineage>
</organism>
<proteinExistence type="predicted"/>